<feature type="signal peptide" evidence="8">
    <location>
        <begin position="1"/>
        <end position="25"/>
    </location>
</feature>
<proteinExistence type="predicted"/>
<dbReference type="PRINTS" id="PR00607">
    <property type="entry name" value="CYTCHROMECIE"/>
</dbReference>
<dbReference type="EMBL" id="UGOD01000001">
    <property type="protein sequence ID" value="STX50030.1"/>
    <property type="molecule type" value="Genomic_DNA"/>
</dbReference>
<feature type="domain" description="Cytochrome c" evidence="9">
    <location>
        <begin position="521"/>
        <end position="600"/>
    </location>
</feature>
<keyword evidence="8" id="KW-0732">Signal</keyword>
<evidence type="ECO:0000256" key="5">
    <source>
        <dbReference type="ARBA" id="ARBA00023004"/>
    </source>
</evidence>
<dbReference type="SUPFAM" id="SSF46626">
    <property type="entry name" value="Cytochrome c"/>
    <property type="match status" value="4"/>
</dbReference>
<dbReference type="InterPro" id="IPR002323">
    <property type="entry name" value="Cyt_CIE"/>
</dbReference>
<gene>
    <name evidence="10" type="ORF">NCTC13316_00095</name>
</gene>
<keyword evidence="1" id="KW-0813">Transport</keyword>
<evidence type="ECO:0000256" key="1">
    <source>
        <dbReference type="ARBA" id="ARBA00022448"/>
    </source>
</evidence>
<keyword evidence="3 6" id="KW-0479">Metal-binding</keyword>
<dbReference type="GO" id="GO:0005506">
    <property type="term" value="F:iron ion binding"/>
    <property type="evidence" value="ECO:0007669"/>
    <property type="project" value="InterPro"/>
</dbReference>
<feature type="compositionally biased region" description="Polar residues" evidence="7">
    <location>
        <begin position="102"/>
        <end position="111"/>
    </location>
</feature>
<evidence type="ECO:0000256" key="6">
    <source>
        <dbReference type="PROSITE-ProRule" id="PRU00433"/>
    </source>
</evidence>
<protein>
    <submittedName>
        <fullName evidence="10">Cytochrome c</fullName>
        <ecNumber evidence="10">1.1.99.3</ecNumber>
    </submittedName>
</protein>
<dbReference type="EC" id="1.1.99.3" evidence="10"/>
<feature type="chain" id="PRO_5017036322" evidence="8">
    <location>
        <begin position="26"/>
        <end position="609"/>
    </location>
</feature>
<feature type="domain" description="Cytochrome c" evidence="9">
    <location>
        <begin position="153"/>
        <end position="258"/>
    </location>
</feature>
<feature type="domain" description="Cytochrome c" evidence="9">
    <location>
        <begin position="424"/>
        <end position="505"/>
    </location>
</feature>
<feature type="compositionally biased region" description="Low complexity" evidence="7">
    <location>
        <begin position="39"/>
        <end position="101"/>
    </location>
</feature>
<evidence type="ECO:0000313" key="10">
    <source>
        <dbReference type="EMBL" id="STX50030.1"/>
    </source>
</evidence>
<dbReference type="AlphaFoldDB" id="A0A378JIF8"/>
<name>A0A378JIF8_9GAMM</name>
<dbReference type="Pfam" id="PF13442">
    <property type="entry name" value="Cytochrome_CBB3"/>
    <property type="match status" value="2"/>
</dbReference>
<evidence type="ECO:0000256" key="7">
    <source>
        <dbReference type="SAM" id="MobiDB-lite"/>
    </source>
</evidence>
<feature type="region of interest" description="Disordered" evidence="7">
    <location>
        <begin position="39"/>
        <end position="124"/>
    </location>
</feature>
<reference evidence="10 11" key="1">
    <citation type="submission" date="2018-06" db="EMBL/GenBank/DDBJ databases">
        <authorList>
            <consortium name="Pathogen Informatics"/>
            <person name="Doyle S."/>
        </authorList>
    </citation>
    <scope>NUCLEOTIDE SEQUENCE [LARGE SCALE GENOMIC DNA]</scope>
    <source>
        <strain evidence="10 11">NCTC13316</strain>
    </source>
</reference>
<organism evidence="10 11">
    <name type="scientific">Legionella busanensis</name>
    <dbReference type="NCBI Taxonomy" id="190655"/>
    <lineage>
        <taxon>Bacteria</taxon>
        <taxon>Pseudomonadati</taxon>
        <taxon>Pseudomonadota</taxon>
        <taxon>Gammaproteobacteria</taxon>
        <taxon>Legionellales</taxon>
        <taxon>Legionellaceae</taxon>
        <taxon>Legionella</taxon>
    </lineage>
</organism>
<accession>A0A378JIF8</accession>
<dbReference type="InterPro" id="IPR009056">
    <property type="entry name" value="Cyt_c-like_dom"/>
</dbReference>
<sequence length="609" mass="66177">MRSLLKSKAILLFVFGITNLFNVYADTVNNENKANTANTANVTNTAKPAAPKNSTGSTSAAGTATNPNAANNAGTTNGSGTGNTANTTNPANTANQTGTPNKANVTTSPVTNEPKEIPNTGNVNQATKVIEPYLQELYPTYPPTKPATGAQETLIKRGEYLAKMGDCIACHTDVKGGTPSYAGGLPIATPFGTFYSPNITPDKETGIGNWTEADFIRALKDGRDPHGRNYFPVFPYVYFSKITDDDARALYAYFMSIPPVKQKNKSLPFPFNIPGARFALWGWNLLFFFPEENEFIYEKDKSPAWNRGKYIVDTLGHCSMCHTPLNIFGAPKQRYYLTGGFIDGYWAPNITAAGLESASHHEVANVFKKSELINQAGPVAGPMAEVNHNSLQNLTNEDRLAIATYLKTVVSEERLGVAASEKQPTLKRGKQVYINACIVCHQKGMMGAPVIGNGANWFNRLKDSGLTGLYRHAIYGYNSMPVKGACVTCSDNDIISATDYILNSSLSRSQWRDLKSGGSKKYPSNGKLVYNENCSVCHNEGKNGAPKLGDKAIWGPLIAKNMDVLIENTIHGEYHPKNGGCKVCSTDEIIEAIKYMVSQSKTDGNYSLW</sequence>
<evidence type="ECO:0000256" key="3">
    <source>
        <dbReference type="ARBA" id="ARBA00022723"/>
    </source>
</evidence>
<dbReference type="GO" id="GO:0009055">
    <property type="term" value="F:electron transfer activity"/>
    <property type="evidence" value="ECO:0007669"/>
    <property type="project" value="InterPro"/>
</dbReference>
<dbReference type="GO" id="GO:0020037">
    <property type="term" value="F:heme binding"/>
    <property type="evidence" value="ECO:0007669"/>
    <property type="project" value="InterPro"/>
</dbReference>
<dbReference type="InterPro" id="IPR036909">
    <property type="entry name" value="Cyt_c-like_dom_sf"/>
</dbReference>
<dbReference type="InterPro" id="IPR051459">
    <property type="entry name" value="Cytochrome_c-type_DH"/>
</dbReference>
<keyword evidence="11" id="KW-1185">Reference proteome</keyword>
<keyword evidence="2 6" id="KW-0349">Heme</keyword>
<dbReference type="PANTHER" id="PTHR35008">
    <property type="entry name" value="BLL4482 PROTEIN-RELATED"/>
    <property type="match status" value="1"/>
</dbReference>
<keyword evidence="10" id="KW-0560">Oxidoreductase</keyword>
<dbReference type="GO" id="GO:0033717">
    <property type="term" value="F:gluconate 2-dehydrogenase (acceptor) activity"/>
    <property type="evidence" value="ECO:0007669"/>
    <property type="project" value="UniProtKB-EC"/>
</dbReference>
<dbReference type="PANTHER" id="PTHR35008:SF8">
    <property type="entry name" value="ALCOHOL DEHYDROGENASE CYTOCHROME C SUBUNIT"/>
    <property type="match status" value="1"/>
</dbReference>
<feature type="domain" description="Cytochrome c" evidence="9">
    <location>
        <begin position="303"/>
        <end position="410"/>
    </location>
</feature>
<evidence type="ECO:0000259" key="9">
    <source>
        <dbReference type="PROSITE" id="PS51007"/>
    </source>
</evidence>
<evidence type="ECO:0000256" key="8">
    <source>
        <dbReference type="SAM" id="SignalP"/>
    </source>
</evidence>
<evidence type="ECO:0000313" key="11">
    <source>
        <dbReference type="Proteomes" id="UP000254794"/>
    </source>
</evidence>
<dbReference type="Gene3D" id="1.10.760.10">
    <property type="entry name" value="Cytochrome c-like domain"/>
    <property type="match status" value="3"/>
</dbReference>
<dbReference type="PROSITE" id="PS51007">
    <property type="entry name" value="CYTC"/>
    <property type="match status" value="4"/>
</dbReference>
<dbReference type="Proteomes" id="UP000254794">
    <property type="component" value="Unassembled WGS sequence"/>
</dbReference>
<keyword evidence="5 6" id="KW-0408">Iron</keyword>
<evidence type="ECO:0000256" key="2">
    <source>
        <dbReference type="ARBA" id="ARBA00022617"/>
    </source>
</evidence>
<keyword evidence="4" id="KW-0249">Electron transport</keyword>
<evidence type="ECO:0000256" key="4">
    <source>
        <dbReference type="ARBA" id="ARBA00022982"/>
    </source>
</evidence>
<dbReference type="Pfam" id="PF00034">
    <property type="entry name" value="Cytochrom_C"/>
    <property type="match status" value="1"/>
</dbReference>